<organism evidence="1 2">
    <name type="scientific">Bifidobacterium cuniculi</name>
    <dbReference type="NCBI Taxonomy" id="1688"/>
    <lineage>
        <taxon>Bacteria</taxon>
        <taxon>Bacillati</taxon>
        <taxon>Actinomycetota</taxon>
        <taxon>Actinomycetes</taxon>
        <taxon>Bifidobacteriales</taxon>
        <taxon>Bifidobacteriaceae</taxon>
        <taxon>Bifidobacterium</taxon>
    </lineage>
</organism>
<evidence type="ECO:0000313" key="2">
    <source>
        <dbReference type="Proteomes" id="UP000029067"/>
    </source>
</evidence>
<dbReference type="Proteomes" id="UP000029067">
    <property type="component" value="Unassembled WGS sequence"/>
</dbReference>
<proteinExistence type="predicted"/>
<gene>
    <name evidence="1" type="ORF">BCUN_0685</name>
</gene>
<dbReference type="eggNOG" id="ENOG50337J0">
    <property type="taxonomic scope" value="Bacteria"/>
</dbReference>
<dbReference type="NCBIfam" id="NF038353">
    <property type="entry name" value="FxLYD_dom"/>
    <property type="match status" value="1"/>
</dbReference>
<name>A0A087B578_9BIFI</name>
<reference evidence="1 2" key="1">
    <citation type="submission" date="2014-03" db="EMBL/GenBank/DDBJ databases">
        <title>Genomics of Bifidobacteria.</title>
        <authorList>
            <person name="Ventura M."/>
            <person name="Milani C."/>
            <person name="Lugli G.A."/>
        </authorList>
    </citation>
    <scope>NUCLEOTIDE SEQUENCE [LARGE SCALE GENOMIC DNA]</scope>
    <source>
        <strain evidence="1 2">LMG 10738</strain>
    </source>
</reference>
<evidence type="ECO:0000313" key="1">
    <source>
        <dbReference type="EMBL" id="KFI66178.1"/>
    </source>
</evidence>
<protein>
    <submittedName>
        <fullName evidence="1">Putative secreted protein</fullName>
    </submittedName>
</protein>
<keyword evidence="2" id="KW-1185">Reference proteome</keyword>
<accession>A0A087B578</accession>
<comment type="caution">
    <text evidence="1">The sequence shown here is derived from an EMBL/GenBank/DDBJ whole genome shotgun (WGS) entry which is preliminary data.</text>
</comment>
<dbReference type="AlphaFoldDB" id="A0A087B578"/>
<dbReference type="InterPro" id="IPR047676">
    <property type="entry name" value="FxLYD_dom"/>
</dbReference>
<dbReference type="EMBL" id="JGYV01000001">
    <property type="protein sequence ID" value="KFI66178.1"/>
    <property type="molecule type" value="Genomic_DNA"/>
</dbReference>
<sequence length="175" mass="19833">MQEKVLAYLNVLQESMDVINNYRYGSVEYDEQWTKVFDKRTEILKTFVEDYGLKMGSAKDQATLDELVANGTSAAQSRNEKETIEKLVSSLKFEKKKEDYGDYYTYTAVGENTSDLSFENVSIVVGLYDADGVKTEGYASANLWEAGEKVKFEVVAQQVDAKEIKATVQYYDVVD</sequence>